<evidence type="ECO:0000313" key="3">
    <source>
        <dbReference type="EMBL" id="AXE18780.1"/>
    </source>
</evidence>
<feature type="transmembrane region" description="Helical" evidence="1">
    <location>
        <begin position="967"/>
        <end position="987"/>
    </location>
</feature>
<name>A0A344TJF9_9BACT</name>
<dbReference type="Pfam" id="PF00873">
    <property type="entry name" value="ACR_tran"/>
    <property type="match status" value="2"/>
</dbReference>
<feature type="transmembrane region" description="Helical" evidence="1">
    <location>
        <begin position="1036"/>
        <end position="1063"/>
    </location>
</feature>
<feature type="transmembrane region" description="Helical" evidence="1">
    <location>
        <begin position="940"/>
        <end position="960"/>
    </location>
</feature>
<feature type="domain" description="SSD" evidence="2">
    <location>
        <begin position="335"/>
        <end position="499"/>
    </location>
</feature>
<dbReference type="Gene3D" id="3.30.70.1430">
    <property type="entry name" value="Multidrug efflux transporter AcrB pore domain"/>
    <property type="match status" value="2"/>
</dbReference>
<accession>A0A344TJF9</accession>
<dbReference type="Proteomes" id="UP000251993">
    <property type="component" value="Chromosome"/>
</dbReference>
<feature type="transmembrane region" description="Helical" evidence="1">
    <location>
        <begin position="518"/>
        <end position="536"/>
    </location>
</feature>
<dbReference type="Gene3D" id="3.30.70.1440">
    <property type="entry name" value="Multidrug efflux transporter AcrB pore domain"/>
    <property type="match status" value="1"/>
</dbReference>
<proteinExistence type="predicted"/>
<dbReference type="SUPFAM" id="SSF82693">
    <property type="entry name" value="Multidrug efflux transporter AcrB pore domain, PN1, PN2, PC1 and PC2 subdomains"/>
    <property type="match status" value="3"/>
</dbReference>
<dbReference type="SUPFAM" id="SSF82866">
    <property type="entry name" value="Multidrug efflux transporter AcrB transmembrane domain"/>
    <property type="match status" value="2"/>
</dbReference>
<feature type="transmembrane region" description="Helical" evidence="1">
    <location>
        <begin position="542"/>
        <end position="570"/>
    </location>
</feature>
<protein>
    <submittedName>
        <fullName evidence="3">AcrB/AcrD/AcrF family protein</fullName>
    </submittedName>
</protein>
<dbReference type="OrthoDB" id="9798415at2"/>
<feature type="transmembrane region" description="Helical" evidence="1">
    <location>
        <begin position="397"/>
        <end position="417"/>
    </location>
</feature>
<dbReference type="InterPro" id="IPR027463">
    <property type="entry name" value="AcrB_DN_DC_subdom"/>
</dbReference>
<keyword evidence="4" id="KW-1185">Reference proteome</keyword>
<evidence type="ECO:0000259" key="2">
    <source>
        <dbReference type="PROSITE" id="PS50156"/>
    </source>
</evidence>
<dbReference type="SUPFAM" id="SSF82714">
    <property type="entry name" value="Multidrug efflux transporter AcrB TolC docking domain, DN and DC subdomains"/>
    <property type="match status" value="2"/>
</dbReference>
<keyword evidence="1" id="KW-0472">Membrane</keyword>
<dbReference type="Gene3D" id="3.30.70.1320">
    <property type="entry name" value="Multidrug efflux transporter AcrB pore domain like"/>
    <property type="match status" value="1"/>
</dbReference>
<dbReference type="PANTHER" id="PTHR32063">
    <property type="match status" value="1"/>
</dbReference>
<feature type="transmembrane region" description="Helical" evidence="1">
    <location>
        <begin position="364"/>
        <end position="385"/>
    </location>
</feature>
<dbReference type="PRINTS" id="PR00702">
    <property type="entry name" value="ACRIFLAVINRP"/>
</dbReference>
<feature type="transmembrane region" description="Helical" evidence="1">
    <location>
        <begin position="591"/>
        <end position="611"/>
    </location>
</feature>
<feature type="transmembrane region" description="Helical" evidence="1">
    <location>
        <begin position="1083"/>
        <end position="1115"/>
    </location>
</feature>
<feature type="transmembrane region" description="Helical" evidence="1">
    <location>
        <begin position="474"/>
        <end position="497"/>
    </location>
</feature>
<dbReference type="PROSITE" id="PS50156">
    <property type="entry name" value="SSD"/>
    <property type="match status" value="1"/>
</dbReference>
<dbReference type="GO" id="GO:0005886">
    <property type="term" value="C:plasma membrane"/>
    <property type="evidence" value="ECO:0007669"/>
    <property type="project" value="TreeGrafter"/>
</dbReference>
<feature type="transmembrane region" description="Helical" evidence="1">
    <location>
        <begin position="993"/>
        <end position="1015"/>
    </location>
</feature>
<reference evidence="3 4" key="1">
    <citation type="submission" date="2018-07" db="EMBL/GenBank/DDBJ databases">
        <title>Genome sequencing of Runella.</title>
        <authorList>
            <person name="Baek M.-G."/>
            <person name="Yi H."/>
        </authorList>
    </citation>
    <scope>NUCLEOTIDE SEQUENCE [LARGE SCALE GENOMIC DNA]</scope>
    <source>
        <strain evidence="3 4">HYN0085</strain>
    </source>
</reference>
<dbReference type="InterPro" id="IPR000731">
    <property type="entry name" value="SSD"/>
</dbReference>
<dbReference type="InterPro" id="IPR001036">
    <property type="entry name" value="Acrflvin-R"/>
</dbReference>
<organism evidence="3 4">
    <name type="scientific">Runella rosea</name>
    <dbReference type="NCBI Taxonomy" id="2259595"/>
    <lineage>
        <taxon>Bacteria</taxon>
        <taxon>Pseudomonadati</taxon>
        <taxon>Bacteroidota</taxon>
        <taxon>Cytophagia</taxon>
        <taxon>Cytophagales</taxon>
        <taxon>Spirosomataceae</taxon>
        <taxon>Runella</taxon>
    </lineage>
</organism>
<dbReference type="AlphaFoldDB" id="A0A344TJF9"/>
<keyword evidence="1" id="KW-1133">Transmembrane helix</keyword>
<feature type="transmembrane region" description="Helical" evidence="1">
    <location>
        <begin position="20"/>
        <end position="38"/>
    </location>
</feature>
<dbReference type="Gene3D" id="1.20.1640.10">
    <property type="entry name" value="Multidrug efflux transporter AcrB transmembrane domain"/>
    <property type="match status" value="2"/>
</dbReference>
<evidence type="ECO:0000313" key="4">
    <source>
        <dbReference type="Proteomes" id="UP000251993"/>
    </source>
</evidence>
<feature type="transmembrane region" description="Helical" evidence="1">
    <location>
        <begin position="339"/>
        <end position="357"/>
    </location>
</feature>
<dbReference type="Gene3D" id="3.30.2090.10">
    <property type="entry name" value="Multidrug efflux transporter AcrB TolC docking domain, DN and DC subdomains"/>
    <property type="match status" value="2"/>
</dbReference>
<evidence type="ECO:0000256" key="1">
    <source>
        <dbReference type="SAM" id="Phobius"/>
    </source>
</evidence>
<dbReference type="PANTHER" id="PTHR32063:SF24">
    <property type="entry name" value="CATION EFFLUX SYSTEM (ACRB_ACRD_ACRF FAMILY)"/>
    <property type="match status" value="1"/>
</dbReference>
<sequence length="1158" mass="126981">MTTLKDFAITRWCLENKTTVYLFTAIISLAGLFVYFTMPKEQFPEIAVPTVIVSTIYPGASPSDIETIITKPIEKQLKAASGVTKIKSNSIQDFSLITVEFTTGITAQAAKQRVSDAVDKALVDLPTDRKQDPSVQEVNFSEFPIMNINLAGNYSLKKLKDYAEQLKDEIESLPEITRVDIVGALDREIQINLDLYKMQAAGVSFFEIQNAIQGENINISGGELNVDNVRRNLRVVGEFKDVNQLNNIIIRSSTGATLKLSEIAEVKDGFAERQSYARLDGKTVITLNVIKRGGENLISAADEIKTILKKYEDTKFPEGLKVSLTNDSSERTKVELNDLLNTVILGFIFVVLVLMFFMGVQDAIFVGLSVPLSTLVAFVLFPVIASATGITFTLNTIVLFAFLLGLGIVVDDAIVVIENAHRVYNDDKKLSRNQAISFAAGEVFVPVLTGTLTTIAPFLPLLFWPGIVGEFMKFLPLTLIITLFASLFVAYVMNPVFASSSLKRVEEHASEDKSFRSILKPLLVLIGLSVVGYFINFGIGNLFALITILYVFNHYILTPHIIVPFQENVFPRLKNGYRKLISWVITGARPYVLFAGVIAMFVGTIILTGIVQPKSVFFPSGDPDFVYVYCVMPQGTDAAKTNEVMKTLEDRVYGVIGKNSPIVASVITNIGINAGDPFNPDRTVVPNKGKITVAFKSVEERIHYGISTADILAKVRERVKGIPGAQVTAEPESNGPPTGKPVTIEIAGEDFDKLVNLTANVKNAIIKAGVPGIEELKSDLVLNKPEIVIDIDREQAAREGISTAQIALQIRGALFGTEVSKFRDDKDDYPIMVRLKENDRGQIEKLLSMNIVYRDMNLGGVLRQVPLSTLTNIRYSTTYSGINRKNQERVVTLSSDVLGGFNANDVNAQIKEVVDGIEIPQGYNVRLGGEQEEQMKSMQFLSVAFLGAILLIFLILVTQFNSMSKPFIIFFTVLFSLIGVLLGFMITGKTMSIIMTGVGIFALAGIVIKNGILLIEFTEELRGRGMSVRQALIEAGAARLTPVLLTASACILGLVPLAIGMNINFVTLFTEFDPQFFIGGFSAVFWGSLAFTIIFGLSFSTVLTLVMVPAMYYIVERLKDRFGRKDAHVLAPVVNGVDGKASANGNGAKSKQEKNLEV</sequence>
<dbReference type="EMBL" id="CP030850">
    <property type="protein sequence ID" value="AXE18780.1"/>
    <property type="molecule type" value="Genomic_DNA"/>
</dbReference>
<dbReference type="KEGG" id="run:DR864_13990"/>
<gene>
    <name evidence="3" type="ORF">DR864_13990</name>
</gene>
<keyword evidence="1" id="KW-0812">Transmembrane</keyword>
<feature type="transmembrane region" description="Helical" evidence="1">
    <location>
        <begin position="438"/>
        <end position="462"/>
    </location>
</feature>
<dbReference type="RefSeq" id="WP_114067562.1">
    <property type="nucleotide sequence ID" value="NZ_CP030850.1"/>
</dbReference>
<dbReference type="GO" id="GO:0042910">
    <property type="term" value="F:xenobiotic transmembrane transporter activity"/>
    <property type="evidence" value="ECO:0007669"/>
    <property type="project" value="TreeGrafter"/>
</dbReference>